<dbReference type="InterPro" id="IPR032474">
    <property type="entry name" value="Argonaute_N"/>
</dbReference>
<dbReference type="Pfam" id="PF16486">
    <property type="entry name" value="ArgoN"/>
    <property type="match status" value="1"/>
</dbReference>
<dbReference type="SMART" id="SM01163">
    <property type="entry name" value="DUF1785"/>
    <property type="match status" value="1"/>
</dbReference>
<proteinExistence type="predicted"/>
<dbReference type="EMBL" id="CAJOBC010054935">
    <property type="protein sequence ID" value="CAF4189955.1"/>
    <property type="molecule type" value="Genomic_DNA"/>
</dbReference>
<feature type="compositionally biased region" description="Polar residues" evidence="1">
    <location>
        <begin position="34"/>
        <end position="50"/>
    </location>
</feature>
<dbReference type="PANTHER" id="PTHR22891">
    <property type="entry name" value="EUKARYOTIC TRANSLATION INITIATION FACTOR 2C"/>
    <property type="match status" value="1"/>
</dbReference>
<protein>
    <recommendedName>
        <fullName evidence="2">Argonaute linker 1 domain-containing protein</fullName>
    </recommendedName>
</protein>
<dbReference type="EMBL" id="CAJOBA010040877">
    <property type="protein sequence ID" value="CAF4102572.1"/>
    <property type="molecule type" value="Genomic_DNA"/>
</dbReference>
<dbReference type="Proteomes" id="UP000681722">
    <property type="component" value="Unassembled WGS sequence"/>
</dbReference>
<keyword evidence="7" id="KW-1185">Reference proteome</keyword>
<evidence type="ECO:0000259" key="2">
    <source>
        <dbReference type="SMART" id="SM01163"/>
    </source>
</evidence>
<dbReference type="AlphaFoldDB" id="A0A815G3P4"/>
<accession>A0A815G3P4</accession>
<dbReference type="InterPro" id="IPR036085">
    <property type="entry name" value="PAZ_dom_sf"/>
</dbReference>
<evidence type="ECO:0000256" key="1">
    <source>
        <dbReference type="SAM" id="MobiDB-lite"/>
    </source>
</evidence>
<feature type="domain" description="Argonaute linker 1" evidence="2">
    <location>
        <begin position="217"/>
        <end position="272"/>
    </location>
</feature>
<dbReference type="InterPro" id="IPR014811">
    <property type="entry name" value="ArgoL1"/>
</dbReference>
<comment type="caution">
    <text evidence="4">The sequence shown here is derived from an EMBL/GenBank/DDBJ whole genome shotgun (WGS) entry which is preliminary data.</text>
</comment>
<dbReference type="Proteomes" id="UP000677228">
    <property type="component" value="Unassembled WGS sequence"/>
</dbReference>
<evidence type="ECO:0000313" key="6">
    <source>
        <dbReference type="EMBL" id="CAF4189955.1"/>
    </source>
</evidence>
<name>A0A815G3P4_9BILA</name>
<organism evidence="4 7">
    <name type="scientific">Didymodactylos carnosus</name>
    <dbReference type="NCBI Taxonomy" id="1234261"/>
    <lineage>
        <taxon>Eukaryota</taxon>
        <taxon>Metazoa</taxon>
        <taxon>Spiralia</taxon>
        <taxon>Gnathifera</taxon>
        <taxon>Rotifera</taxon>
        <taxon>Eurotatoria</taxon>
        <taxon>Bdelloidea</taxon>
        <taxon>Philodinida</taxon>
        <taxon>Philodinidae</taxon>
        <taxon>Didymodactylos</taxon>
    </lineage>
</organism>
<dbReference type="Pfam" id="PF08699">
    <property type="entry name" value="ArgoL1"/>
    <property type="match status" value="1"/>
</dbReference>
<dbReference type="EMBL" id="CAJNOQ010014060">
    <property type="protein sequence ID" value="CAF1333936.1"/>
    <property type="molecule type" value="Genomic_DNA"/>
</dbReference>
<dbReference type="EMBL" id="CAJNOK010019305">
    <property type="protein sequence ID" value="CAF1297239.1"/>
    <property type="molecule type" value="Genomic_DNA"/>
</dbReference>
<evidence type="ECO:0000313" key="4">
    <source>
        <dbReference type="EMBL" id="CAF1333936.1"/>
    </source>
</evidence>
<feature type="region of interest" description="Disordered" evidence="1">
    <location>
        <begin position="1"/>
        <end position="68"/>
    </location>
</feature>
<reference evidence="4" key="1">
    <citation type="submission" date="2021-02" db="EMBL/GenBank/DDBJ databases">
        <authorList>
            <person name="Nowell W R."/>
        </authorList>
    </citation>
    <scope>NUCLEOTIDE SEQUENCE</scope>
</reference>
<evidence type="ECO:0000313" key="5">
    <source>
        <dbReference type="EMBL" id="CAF4102572.1"/>
    </source>
</evidence>
<evidence type="ECO:0000313" key="3">
    <source>
        <dbReference type="EMBL" id="CAF1297239.1"/>
    </source>
</evidence>
<dbReference type="OrthoDB" id="5971213at2759"/>
<evidence type="ECO:0000313" key="7">
    <source>
        <dbReference type="Proteomes" id="UP000663829"/>
    </source>
</evidence>
<dbReference type="SUPFAM" id="SSF101690">
    <property type="entry name" value="PAZ domain"/>
    <property type="match status" value="1"/>
</dbReference>
<dbReference type="Proteomes" id="UP000682733">
    <property type="component" value="Unassembled WGS sequence"/>
</dbReference>
<sequence length="325" mass="37141">MSSGRGRGIVRRNGQFSPIPLLSSLSQTHREESSSQNQASPNQTTTSVSSRAGVGRESMRSNARLPLETQQSDTIAKQIYVYVNHFKLLNFQYPLQAIYQYRVDITNNYDMEISFTKKRAIHACWIKSLPRSMQNNLAFDNDNLIISFKKLPDIDGNGVTYKISVPNHYGRQESFNLTIKLIKSNQGQIDLRQLDISSLKQILTTVLHEAASKNAHAIRNRSFYMIPTKENAFDLGDGKAGWRGFYSALVLSASEYKLALNLDVSYTVFMKEQPFLKFLYELISKHSIEDTEELEKQICMLQNTLSTDQRSIDYISEQIRGIRFI</sequence>
<gene>
    <name evidence="4" type="ORF">GPM918_LOCUS30094</name>
    <name evidence="3" type="ORF">OVA965_LOCUS28359</name>
    <name evidence="6" type="ORF">SRO942_LOCUS30697</name>
    <name evidence="5" type="ORF">TMI583_LOCUS29110</name>
</gene>
<dbReference type="Proteomes" id="UP000663829">
    <property type="component" value="Unassembled WGS sequence"/>
</dbReference>